<dbReference type="AlphaFoldDB" id="A0A1J9SLC8"/>
<feature type="transmembrane region" description="Helical" evidence="1">
    <location>
        <begin position="130"/>
        <end position="149"/>
    </location>
</feature>
<keyword evidence="1" id="KW-0472">Membrane</keyword>
<keyword evidence="4" id="KW-1185">Reference proteome</keyword>
<accession>A0A1J9SLC8</accession>
<evidence type="ECO:0008006" key="5">
    <source>
        <dbReference type="Google" id="ProtNLM"/>
    </source>
</evidence>
<dbReference type="EMBL" id="MNUE01000001">
    <property type="protein sequence ID" value="OJD40421.1"/>
    <property type="molecule type" value="Genomic_DNA"/>
</dbReference>
<evidence type="ECO:0000313" key="4">
    <source>
        <dbReference type="Proteomes" id="UP000183809"/>
    </source>
</evidence>
<evidence type="ECO:0000313" key="3">
    <source>
        <dbReference type="EMBL" id="OJD40421.1"/>
    </source>
</evidence>
<dbReference type="RefSeq" id="XP_020135264.1">
    <property type="nucleotide sequence ID" value="XM_020269656.1"/>
</dbReference>
<reference evidence="3 4" key="1">
    <citation type="submission" date="2016-10" db="EMBL/GenBank/DDBJ databases">
        <title>Proteomics and genomics reveal pathogen-plant mechanisms compatible with a hemibiotrophic lifestyle of Diplodia corticola.</title>
        <authorList>
            <person name="Fernandes I."/>
            <person name="De Jonge R."/>
            <person name="Van De Peer Y."/>
            <person name="Devreese B."/>
            <person name="Alves A."/>
            <person name="Esteves A.C."/>
        </authorList>
    </citation>
    <scope>NUCLEOTIDE SEQUENCE [LARGE SCALE GENOMIC DNA]</scope>
    <source>
        <strain evidence="3 4">CBS 112549</strain>
    </source>
</reference>
<dbReference type="Proteomes" id="UP000183809">
    <property type="component" value="Unassembled WGS sequence"/>
</dbReference>
<feature type="chain" id="PRO_5012272806" description="Transmembrane protein" evidence="2">
    <location>
        <begin position="21"/>
        <end position="213"/>
    </location>
</feature>
<proteinExistence type="predicted"/>
<organism evidence="3 4">
    <name type="scientific">Diplodia corticola</name>
    <dbReference type="NCBI Taxonomy" id="236234"/>
    <lineage>
        <taxon>Eukaryota</taxon>
        <taxon>Fungi</taxon>
        <taxon>Dikarya</taxon>
        <taxon>Ascomycota</taxon>
        <taxon>Pezizomycotina</taxon>
        <taxon>Dothideomycetes</taxon>
        <taxon>Dothideomycetes incertae sedis</taxon>
        <taxon>Botryosphaeriales</taxon>
        <taxon>Botryosphaeriaceae</taxon>
        <taxon>Diplodia</taxon>
    </lineage>
</organism>
<keyword evidence="1" id="KW-0812">Transmembrane</keyword>
<keyword evidence="1" id="KW-1133">Transmembrane helix</keyword>
<evidence type="ECO:0000256" key="2">
    <source>
        <dbReference type="SAM" id="SignalP"/>
    </source>
</evidence>
<comment type="caution">
    <text evidence="3">The sequence shown here is derived from an EMBL/GenBank/DDBJ whole genome shotgun (WGS) entry which is preliminary data.</text>
</comment>
<dbReference type="GeneID" id="31009915"/>
<name>A0A1J9SLC8_9PEZI</name>
<dbReference type="OrthoDB" id="3937967at2759"/>
<gene>
    <name evidence="3" type="ORF">BKCO1_1000277</name>
</gene>
<protein>
    <recommendedName>
        <fullName evidence="5">Transmembrane protein</fullName>
    </recommendedName>
</protein>
<evidence type="ECO:0000256" key="1">
    <source>
        <dbReference type="SAM" id="Phobius"/>
    </source>
</evidence>
<feature type="signal peptide" evidence="2">
    <location>
        <begin position="1"/>
        <end position="20"/>
    </location>
</feature>
<sequence length="213" mass="21845">MKFSFASAFALSSLFLGALAAPTMDVSNDLIARTDVKADAVAQITVLSVLTELQADVEVHTAKINSTCSGLSTGLDLNVDLKTAAIVAIKAELTAIIDVVTSATVKLQGCEAGADVDVVVGLVVKLVLEILFTLNASCKILGVVSLTLLNVTINLVISVIANLLIAVEAIVGGVIALAWGYINVCVDVVLPGLGQLFVGLAVTLHGECGCVNQ</sequence>
<feature type="transmembrane region" description="Helical" evidence="1">
    <location>
        <begin position="156"/>
        <end position="182"/>
    </location>
</feature>
<keyword evidence="2" id="KW-0732">Signal</keyword>